<feature type="transmembrane region" description="Helical" evidence="5">
    <location>
        <begin position="40"/>
        <end position="59"/>
    </location>
</feature>
<keyword evidence="3 5" id="KW-1133">Transmembrane helix</keyword>
<evidence type="ECO:0000256" key="5">
    <source>
        <dbReference type="SAM" id="Phobius"/>
    </source>
</evidence>
<evidence type="ECO:0000313" key="7">
    <source>
        <dbReference type="EMBL" id="PSO07691.1"/>
    </source>
</evidence>
<evidence type="ECO:0000256" key="2">
    <source>
        <dbReference type="ARBA" id="ARBA00022692"/>
    </source>
</evidence>
<sequence>GMAAGALGVVLIVLTGVLLGVGILLLSMALAFTLRGHEQFFSILGFVTLPITFASAEFAPIQDMPHWLQTVAMLNLLTYAINGVRSLVLTGLNWGALGSIMLVLGLFDAAMFSIAVYAMRRAIEL</sequence>
<dbReference type="GO" id="GO:0140359">
    <property type="term" value="F:ABC-type transporter activity"/>
    <property type="evidence" value="ECO:0007669"/>
    <property type="project" value="InterPro"/>
</dbReference>
<accession>A0A2R6C9Z1</accession>
<evidence type="ECO:0000259" key="6">
    <source>
        <dbReference type="Pfam" id="PF01061"/>
    </source>
</evidence>
<dbReference type="Proteomes" id="UP000242015">
    <property type="component" value="Unassembled WGS sequence"/>
</dbReference>
<reference evidence="7 8" key="1">
    <citation type="submission" date="2017-04" db="EMBL/GenBank/DDBJ databases">
        <title>Novel microbial lineages endemic to geothermal iron-oxide mats fill important gaps in the evolutionary history of Archaea.</title>
        <authorList>
            <person name="Jay Z.J."/>
            <person name="Beam J.P."/>
            <person name="Dlakic M."/>
            <person name="Rusch D.B."/>
            <person name="Kozubal M.A."/>
            <person name="Inskeep W.P."/>
        </authorList>
    </citation>
    <scope>NUCLEOTIDE SEQUENCE [LARGE SCALE GENOMIC DNA]</scope>
    <source>
        <strain evidence="7">BE_D</strain>
    </source>
</reference>
<organism evidence="7 8">
    <name type="scientific">Candidatus Marsarchaeota G2 archaeon BE_D</name>
    <dbReference type="NCBI Taxonomy" id="1978158"/>
    <lineage>
        <taxon>Archaea</taxon>
        <taxon>Candidatus Marsarchaeota</taxon>
        <taxon>Candidatus Marsarchaeota group 2</taxon>
    </lineage>
</organism>
<evidence type="ECO:0000256" key="1">
    <source>
        <dbReference type="ARBA" id="ARBA00004141"/>
    </source>
</evidence>
<evidence type="ECO:0000256" key="4">
    <source>
        <dbReference type="ARBA" id="ARBA00023136"/>
    </source>
</evidence>
<keyword evidence="2 5" id="KW-0812">Transmembrane</keyword>
<dbReference type="PANTHER" id="PTHR43229">
    <property type="entry name" value="NODULATION PROTEIN J"/>
    <property type="match status" value="1"/>
</dbReference>
<comment type="caution">
    <text evidence="7">The sequence shown here is derived from an EMBL/GenBank/DDBJ whole genome shotgun (WGS) entry which is preliminary data.</text>
</comment>
<dbReference type="AlphaFoldDB" id="A0A2R6C9Z1"/>
<dbReference type="GO" id="GO:0016020">
    <property type="term" value="C:membrane"/>
    <property type="evidence" value="ECO:0007669"/>
    <property type="project" value="UniProtKB-SubCell"/>
</dbReference>
<protein>
    <recommendedName>
        <fullName evidence="6">ABC-2 type transporter transmembrane domain-containing protein</fullName>
    </recommendedName>
</protein>
<dbReference type="Pfam" id="PF01061">
    <property type="entry name" value="ABC2_membrane"/>
    <property type="match status" value="1"/>
</dbReference>
<dbReference type="PANTHER" id="PTHR43229:SF2">
    <property type="entry name" value="NODULATION PROTEIN J"/>
    <property type="match status" value="1"/>
</dbReference>
<name>A0A2R6C9Z1_9ARCH</name>
<dbReference type="InterPro" id="IPR051784">
    <property type="entry name" value="Nod_factor_ABC_transporter"/>
</dbReference>
<feature type="transmembrane region" description="Helical" evidence="5">
    <location>
        <begin position="7"/>
        <end position="34"/>
    </location>
</feature>
<gene>
    <name evidence="7" type="ORF">B9Q04_09500</name>
</gene>
<proteinExistence type="predicted"/>
<keyword evidence="4 5" id="KW-0472">Membrane</keyword>
<feature type="transmembrane region" description="Helical" evidence="5">
    <location>
        <begin position="71"/>
        <end position="88"/>
    </location>
</feature>
<feature type="transmembrane region" description="Helical" evidence="5">
    <location>
        <begin position="94"/>
        <end position="119"/>
    </location>
</feature>
<evidence type="ECO:0000313" key="8">
    <source>
        <dbReference type="Proteomes" id="UP000242015"/>
    </source>
</evidence>
<comment type="subcellular location">
    <subcellularLocation>
        <location evidence="1">Membrane</location>
        <topology evidence="1">Multi-pass membrane protein</topology>
    </subcellularLocation>
</comment>
<feature type="domain" description="ABC-2 type transporter transmembrane" evidence="6">
    <location>
        <begin position="9"/>
        <end position="87"/>
    </location>
</feature>
<feature type="non-terminal residue" evidence="7">
    <location>
        <position position="1"/>
    </location>
</feature>
<dbReference type="InterPro" id="IPR013525">
    <property type="entry name" value="ABC2_TM"/>
</dbReference>
<evidence type="ECO:0000256" key="3">
    <source>
        <dbReference type="ARBA" id="ARBA00022989"/>
    </source>
</evidence>
<dbReference type="EMBL" id="NEXF01000203">
    <property type="protein sequence ID" value="PSO07691.1"/>
    <property type="molecule type" value="Genomic_DNA"/>
</dbReference>